<feature type="transmembrane region" description="Helical" evidence="1">
    <location>
        <begin position="124"/>
        <end position="144"/>
    </location>
</feature>
<dbReference type="STRING" id="1280954.HPO_09845"/>
<evidence type="ECO:0000256" key="1">
    <source>
        <dbReference type="SAM" id="Phobius"/>
    </source>
</evidence>
<proteinExistence type="predicted"/>
<dbReference type="OrthoDB" id="8777999at2"/>
<feature type="transmembrane region" description="Helical" evidence="1">
    <location>
        <begin position="150"/>
        <end position="174"/>
    </location>
</feature>
<dbReference type="PATRIC" id="fig|1280954.3.peg.1995"/>
<feature type="transmembrane region" description="Helical" evidence="1">
    <location>
        <begin position="66"/>
        <end position="83"/>
    </location>
</feature>
<organism evidence="2 3">
    <name type="scientific">Hyphomonas polymorpha PS728</name>
    <dbReference type="NCBI Taxonomy" id="1280954"/>
    <lineage>
        <taxon>Bacteria</taxon>
        <taxon>Pseudomonadati</taxon>
        <taxon>Pseudomonadota</taxon>
        <taxon>Alphaproteobacteria</taxon>
        <taxon>Hyphomonadales</taxon>
        <taxon>Hyphomonadaceae</taxon>
        <taxon>Hyphomonas</taxon>
    </lineage>
</organism>
<keyword evidence="3" id="KW-1185">Reference proteome</keyword>
<keyword evidence="1" id="KW-0472">Membrane</keyword>
<gene>
    <name evidence="2" type="ORF">HPO_09845</name>
</gene>
<dbReference type="eggNOG" id="ENOG50347J9">
    <property type="taxonomic scope" value="Bacteria"/>
</dbReference>
<dbReference type="Proteomes" id="UP000027100">
    <property type="component" value="Unassembled WGS sequence"/>
</dbReference>
<feature type="transmembrane region" description="Helical" evidence="1">
    <location>
        <begin position="42"/>
        <end position="60"/>
    </location>
</feature>
<evidence type="ECO:0000313" key="2">
    <source>
        <dbReference type="EMBL" id="KCZ98506.1"/>
    </source>
</evidence>
<reference evidence="2 3" key="1">
    <citation type="journal article" date="2014" name="Antonie Van Leeuwenhoek">
        <title>Hyphomonas beringensis sp. nov. and Hyphomonas chukchiensis sp. nov., isolated from surface seawater of the Bering Sea and Chukchi Sea.</title>
        <authorList>
            <person name="Li C."/>
            <person name="Lai Q."/>
            <person name="Li G."/>
            <person name="Dong C."/>
            <person name="Wang J."/>
            <person name="Liao Y."/>
            <person name="Shao Z."/>
        </authorList>
    </citation>
    <scope>NUCLEOTIDE SEQUENCE [LARGE SCALE GENOMIC DNA]</scope>
    <source>
        <strain evidence="2 3">PS728</strain>
    </source>
</reference>
<protein>
    <submittedName>
        <fullName evidence="2">Uncharacterized protein</fullName>
    </submittedName>
</protein>
<keyword evidence="1" id="KW-1133">Transmembrane helix</keyword>
<comment type="caution">
    <text evidence="2">The sequence shown here is derived from an EMBL/GenBank/DDBJ whole genome shotgun (WGS) entry which is preliminary data.</text>
</comment>
<sequence>MSDHDPLRDLWAGQETGNFVMPLEDVRRKARDFQKTILRRNMTEYAAAALVIALFGWTAITVPEPIVRAGCFLIIFGALYVCWKLYGLARSASGAEMDAAQNLMTFHRAELLRQRAALASVWRWYLLPFVPGMAVFLGGVSFAPDNPAPLAVKLVILLFAAMLVAALFYGVWWLNQRAVKALDGEIAALEGAGEDWPVDS</sequence>
<accession>A0A062V8K7</accession>
<dbReference type="AlphaFoldDB" id="A0A062V8K7"/>
<name>A0A062V8K7_9PROT</name>
<evidence type="ECO:0000313" key="3">
    <source>
        <dbReference type="Proteomes" id="UP000027100"/>
    </source>
</evidence>
<keyword evidence="1" id="KW-0812">Transmembrane</keyword>
<dbReference type="EMBL" id="ARYM01000010">
    <property type="protein sequence ID" value="KCZ98506.1"/>
    <property type="molecule type" value="Genomic_DNA"/>
</dbReference>
<dbReference type="RefSeq" id="WP_035597809.1">
    <property type="nucleotide sequence ID" value="NZ_ARYM01000010.1"/>
</dbReference>